<evidence type="ECO:0000313" key="10">
    <source>
        <dbReference type="Proteomes" id="UP001597458"/>
    </source>
</evidence>
<feature type="transmembrane region" description="Helical" evidence="8">
    <location>
        <begin position="332"/>
        <end position="354"/>
    </location>
</feature>
<accession>A0ABW5PSB4</accession>
<feature type="transmembrane region" description="Helical" evidence="8">
    <location>
        <begin position="119"/>
        <end position="136"/>
    </location>
</feature>
<comment type="caution">
    <text evidence="9">The sequence shown here is derived from an EMBL/GenBank/DDBJ whole genome shotgun (WGS) entry which is preliminary data.</text>
</comment>
<evidence type="ECO:0000256" key="2">
    <source>
        <dbReference type="ARBA" id="ARBA00007998"/>
    </source>
</evidence>
<protein>
    <submittedName>
        <fullName evidence="9">Endospore germination permease</fullName>
    </submittedName>
</protein>
<feature type="transmembrane region" description="Helical" evidence="8">
    <location>
        <begin position="38"/>
        <end position="60"/>
    </location>
</feature>
<comment type="similarity">
    <text evidence="2">Belongs to the amino acid-polyamine-organocation (APC) superfamily. Spore germination protein (SGP) (TC 2.A.3.9) family.</text>
</comment>
<evidence type="ECO:0000256" key="7">
    <source>
        <dbReference type="ARBA" id="ARBA00023136"/>
    </source>
</evidence>
<evidence type="ECO:0000256" key="8">
    <source>
        <dbReference type="SAM" id="Phobius"/>
    </source>
</evidence>
<dbReference type="PANTHER" id="PTHR34975">
    <property type="entry name" value="SPORE GERMINATION PROTEIN A2"/>
    <property type="match status" value="1"/>
</dbReference>
<organism evidence="9 10">
    <name type="scientific">Terrilactibacillus laevilacticus</name>
    <dbReference type="NCBI Taxonomy" id="1380157"/>
    <lineage>
        <taxon>Bacteria</taxon>
        <taxon>Bacillati</taxon>
        <taxon>Bacillota</taxon>
        <taxon>Bacilli</taxon>
        <taxon>Bacillales</taxon>
        <taxon>Bacillaceae</taxon>
        <taxon>Terrilactibacillus</taxon>
    </lineage>
</organism>
<feature type="transmembrane region" description="Helical" evidence="8">
    <location>
        <begin position="266"/>
        <end position="288"/>
    </location>
</feature>
<dbReference type="Pfam" id="PF03845">
    <property type="entry name" value="Spore_permease"/>
    <property type="match status" value="1"/>
</dbReference>
<gene>
    <name evidence="9" type="ORF">ACFSTF_10815</name>
</gene>
<feature type="transmembrane region" description="Helical" evidence="8">
    <location>
        <begin position="80"/>
        <end position="99"/>
    </location>
</feature>
<evidence type="ECO:0000256" key="6">
    <source>
        <dbReference type="ARBA" id="ARBA00022989"/>
    </source>
</evidence>
<feature type="transmembrane region" description="Helical" evidence="8">
    <location>
        <begin position="300"/>
        <end position="320"/>
    </location>
</feature>
<keyword evidence="7 8" id="KW-0472">Membrane</keyword>
<comment type="subcellular location">
    <subcellularLocation>
        <location evidence="1">Membrane</location>
        <topology evidence="1">Multi-pass membrane protein</topology>
    </subcellularLocation>
</comment>
<name>A0ABW5PSB4_9BACI</name>
<dbReference type="PANTHER" id="PTHR34975:SF2">
    <property type="entry name" value="SPORE GERMINATION PROTEIN A2"/>
    <property type="match status" value="1"/>
</dbReference>
<reference evidence="10" key="1">
    <citation type="journal article" date="2019" name="Int. J. Syst. Evol. Microbiol.">
        <title>The Global Catalogue of Microorganisms (GCM) 10K type strain sequencing project: providing services to taxonomists for standard genome sequencing and annotation.</title>
        <authorList>
            <consortium name="The Broad Institute Genomics Platform"/>
            <consortium name="The Broad Institute Genome Sequencing Center for Infectious Disease"/>
            <person name="Wu L."/>
            <person name="Ma J."/>
        </authorList>
    </citation>
    <scope>NUCLEOTIDE SEQUENCE [LARGE SCALE GENOMIC DNA]</scope>
    <source>
        <strain evidence="10">TISTR 2241</strain>
    </source>
</reference>
<keyword evidence="4" id="KW-0309">Germination</keyword>
<keyword evidence="3" id="KW-0813">Transport</keyword>
<dbReference type="NCBIfam" id="TIGR00912">
    <property type="entry name" value="2A0309"/>
    <property type="match status" value="1"/>
</dbReference>
<evidence type="ECO:0000256" key="5">
    <source>
        <dbReference type="ARBA" id="ARBA00022692"/>
    </source>
</evidence>
<evidence type="ECO:0000256" key="3">
    <source>
        <dbReference type="ARBA" id="ARBA00022448"/>
    </source>
</evidence>
<dbReference type="EMBL" id="JBHUMR010000014">
    <property type="protein sequence ID" value="MFD2617796.1"/>
    <property type="molecule type" value="Genomic_DNA"/>
</dbReference>
<keyword evidence="10" id="KW-1185">Reference proteome</keyword>
<feature type="transmembrane region" description="Helical" evidence="8">
    <location>
        <begin position="7"/>
        <end position="26"/>
    </location>
</feature>
<keyword evidence="5 8" id="KW-0812">Transmembrane</keyword>
<keyword evidence="6 8" id="KW-1133">Transmembrane helix</keyword>
<evidence type="ECO:0000256" key="1">
    <source>
        <dbReference type="ARBA" id="ARBA00004141"/>
    </source>
</evidence>
<proteinExistence type="inferred from homology"/>
<dbReference type="Proteomes" id="UP001597458">
    <property type="component" value="Unassembled WGS sequence"/>
</dbReference>
<feature type="transmembrane region" description="Helical" evidence="8">
    <location>
        <begin position="217"/>
        <end position="246"/>
    </location>
</feature>
<sequence>MKEKTTSFQLLITLYIGIITTGMLMMPRQLYRIASLNLWLSIIIGSLFGYFSIIVITVFLHTFKNKTLTEITEETLSPYFGRALTFIFIILTFYCEAYFVRQYTNFISTNFYPETPRYIIIGSMVMVCCFAVYHGIEVICRCALIALPFILLFFSLGSSLSFPEMSFVNLLPILDKGLIPPLGGSSVSLAWFSEFILISLCTPFIRQSKTFLKDGFITVTITLITLLFFTVSILLFLSAFTGVPLYPYMVSVRYISIGRFLEHIEALVMAMWIVGAFVKISFYLFIIVHSSATFLRLSSYKLNALPISFLLFLFSLWIHPSSQNLFKIGSPLVNTINILVNLCYPLFILGFVLFKKKNSAY</sequence>
<evidence type="ECO:0000256" key="4">
    <source>
        <dbReference type="ARBA" id="ARBA00022544"/>
    </source>
</evidence>
<evidence type="ECO:0000313" key="9">
    <source>
        <dbReference type="EMBL" id="MFD2617796.1"/>
    </source>
</evidence>
<dbReference type="InterPro" id="IPR004761">
    <property type="entry name" value="Spore_GerAB"/>
</dbReference>
<feature type="transmembrane region" description="Helical" evidence="8">
    <location>
        <begin position="182"/>
        <end position="205"/>
    </location>
</feature>
<feature type="transmembrane region" description="Helical" evidence="8">
    <location>
        <begin position="143"/>
        <end position="162"/>
    </location>
</feature>
<dbReference type="RefSeq" id="WP_141190284.1">
    <property type="nucleotide sequence ID" value="NZ_JBHUMR010000014.1"/>
</dbReference>